<gene>
    <name evidence="2" type="ORF">RM52_08090</name>
</gene>
<feature type="transmembrane region" description="Helical" evidence="1">
    <location>
        <begin position="128"/>
        <end position="153"/>
    </location>
</feature>
<evidence type="ECO:0000256" key="1">
    <source>
        <dbReference type="SAM" id="Phobius"/>
    </source>
</evidence>
<feature type="transmembrane region" description="Helical" evidence="1">
    <location>
        <begin position="54"/>
        <end position="71"/>
    </location>
</feature>
<protein>
    <submittedName>
        <fullName evidence="2">Membrane protein</fullName>
    </submittedName>
</protein>
<evidence type="ECO:0000313" key="2">
    <source>
        <dbReference type="EMBL" id="KIC58021.1"/>
    </source>
</evidence>
<comment type="caution">
    <text evidence="2">The sequence shown here is derived from an EMBL/GenBank/DDBJ whole genome shotgun (WGS) entry which is preliminary data.</text>
</comment>
<reference evidence="2 3" key="1">
    <citation type="submission" date="2014-12" db="EMBL/GenBank/DDBJ databases">
        <title>Genome sequencing of Microbacterium hominis TPW29.</title>
        <authorList>
            <person name="Tan P.W."/>
            <person name="Chan K.-G."/>
        </authorList>
    </citation>
    <scope>NUCLEOTIDE SEQUENCE [LARGE SCALE GENOMIC DNA]</scope>
    <source>
        <strain evidence="2 3">TPW29</strain>
    </source>
</reference>
<evidence type="ECO:0000313" key="3">
    <source>
        <dbReference type="Proteomes" id="UP000031202"/>
    </source>
</evidence>
<dbReference type="EMBL" id="JWSZ01000010">
    <property type="protein sequence ID" value="KIC58021.1"/>
    <property type="molecule type" value="Genomic_DNA"/>
</dbReference>
<dbReference type="AlphaFoldDB" id="A0A0B4CUH6"/>
<feature type="transmembrane region" description="Helical" evidence="1">
    <location>
        <begin position="203"/>
        <end position="223"/>
    </location>
</feature>
<dbReference type="RefSeq" id="WP_039415334.1">
    <property type="nucleotide sequence ID" value="NZ_JWSZ01000010.1"/>
</dbReference>
<feature type="transmembrane region" description="Helical" evidence="1">
    <location>
        <begin position="20"/>
        <end position="42"/>
    </location>
</feature>
<dbReference type="Proteomes" id="UP000031202">
    <property type="component" value="Unassembled WGS sequence"/>
</dbReference>
<name>A0A0B4CUH6_9MICO</name>
<accession>A0A0B4CUH6</accession>
<keyword evidence="1" id="KW-1133">Transmembrane helix</keyword>
<proteinExistence type="predicted"/>
<sequence>MSRVFTVTRMQFVNKYTFVWLPLLILVVSLVLSVAIFALIPYGGAKYGGGSQAPIWYFFGLGIMSLSYTFPFSQALSITRREFFFGTMLAALVTAVLLGAVFAVGGAIERATGGWGVNGYFFSLDWVWTAGPGGAGLFFAVVAMVLFVAGFWGATLYRRFGALGLTLTLSGVGVLLIAALWLVGRMDAWETVWTWLADLGPMGLTAVLAVLTCVLGAASFLTLRRAIP</sequence>
<feature type="transmembrane region" description="Helical" evidence="1">
    <location>
        <begin position="83"/>
        <end position="108"/>
    </location>
</feature>
<organism evidence="2 3">
    <name type="scientific">Microbacterium hominis</name>
    <dbReference type="NCBI Taxonomy" id="162426"/>
    <lineage>
        <taxon>Bacteria</taxon>
        <taxon>Bacillati</taxon>
        <taxon>Actinomycetota</taxon>
        <taxon>Actinomycetes</taxon>
        <taxon>Micrococcales</taxon>
        <taxon>Microbacteriaceae</taxon>
        <taxon>Microbacterium</taxon>
    </lineage>
</organism>
<keyword evidence="1" id="KW-0812">Transmembrane</keyword>
<keyword evidence="1" id="KW-0472">Membrane</keyword>
<feature type="transmembrane region" description="Helical" evidence="1">
    <location>
        <begin position="160"/>
        <end position="183"/>
    </location>
</feature>